<evidence type="ECO:0000256" key="1">
    <source>
        <dbReference type="SAM" id="MobiDB-lite"/>
    </source>
</evidence>
<reference evidence="2" key="1">
    <citation type="journal article" date="2020" name="Nature">
        <title>Giant virus diversity and host interactions through global metagenomics.</title>
        <authorList>
            <person name="Schulz F."/>
            <person name="Roux S."/>
            <person name="Paez-Espino D."/>
            <person name="Jungbluth S."/>
            <person name="Walsh D.A."/>
            <person name="Denef V.J."/>
            <person name="McMahon K.D."/>
            <person name="Konstantinidis K.T."/>
            <person name="Eloe-Fadrosh E.A."/>
            <person name="Kyrpides N.C."/>
            <person name="Woyke T."/>
        </authorList>
    </citation>
    <scope>NUCLEOTIDE SEQUENCE</scope>
    <source>
        <strain evidence="2">GVMAG-M-3300023184-121</strain>
    </source>
</reference>
<accession>A0A6C0HKR9</accession>
<feature type="region of interest" description="Disordered" evidence="1">
    <location>
        <begin position="58"/>
        <end position="82"/>
    </location>
</feature>
<protein>
    <submittedName>
        <fullName evidence="2">Uncharacterized protein</fullName>
    </submittedName>
</protein>
<evidence type="ECO:0000313" key="2">
    <source>
        <dbReference type="EMBL" id="QHT80716.1"/>
    </source>
</evidence>
<dbReference type="AlphaFoldDB" id="A0A6C0HKR9"/>
<name>A0A6C0HKR9_9ZZZZ</name>
<organism evidence="2">
    <name type="scientific">viral metagenome</name>
    <dbReference type="NCBI Taxonomy" id="1070528"/>
    <lineage>
        <taxon>unclassified sequences</taxon>
        <taxon>metagenomes</taxon>
        <taxon>organismal metagenomes</taxon>
    </lineage>
</organism>
<dbReference type="EMBL" id="MN739974">
    <property type="protein sequence ID" value="QHT80716.1"/>
    <property type="molecule type" value="Genomic_DNA"/>
</dbReference>
<proteinExistence type="predicted"/>
<sequence length="82" mass="9248">MADGRIAGQYHVTTSDKMIKIVDVTKVPTIGQYQIVNNGQTGNQYDAKIAPAQNVVRGGTRHKKRFRSKTRRIKPSPNVKRR</sequence>
<feature type="compositionally biased region" description="Basic residues" evidence="1">
    <location>
        <begin position="59"/>
        <end position="82"/>
    </location>
</feature>